<evidence type="ECO:0000313" key="1">
    <source>
        <dbReference type="EMBL" id="AFU60128.1"/>
    </source>
</evidence>
<dbReference type="EMBL" id="CP002408">
    <property type="protein sequence ID" value="AFU60128.1"/>
    <property type="molecule type" value="Genomic_DNA"/>
</dbReference>
<sequence>MSASRTFEVQISVLCKHWNDEKLRRQWLKDEFTVRKATANNSMRITWKDDTNVEVYFCSKGASTSQVAVQHSKLARLALVERTRSQWKAALERLSRVL</sequence>
<dbReference type="InParanoid" id="K0IL34"/>
<dbReference type="OrthoDB" id="377068at2157"/>
<dbReference type="STRING" id="1237085.Ngar_c32120"/>
<dbReference type="GeneID" id="13797022"/>
<name>K0IL34_NITGG</name>
<evidence type="ECO:0000313" key="2">
    <source>
        <dbReference type="Proteomes" id="UP000008037"/>
    </source>
</evidence>
<gene>
    <name evidence="1" type="ordered locus">Ngar_c32120</name>
</gene>
<dbReference type="SUPFAM" id="SSF55961">
    <property type="entry name" value="Bet v1-like"/>
    <property type="match status" value="1"/>
</dbReference>
<protein>
    <submittedName>
        <fullName evidence="1">Uncharacterized protein</fullName>
    </submittedName>
</protein>
<keyword evidence="2" id="KW-1185">Reference proteome</keyword>
<dbReference type="AlphaFoldDB" id="K0IL34"/>
<proteinExistence type="predicted"/>
<dbReference type="HOGENOM" id="CLU_2327347_0_0_2"/>
<organism evidence="1 2">
    <name type="scientific">Nitrososphaera gargensis (strain Ga9.2)</name>
    <dbReference type="NCBI Taxonomy" id="1237085"/>
    <lineage>
        <taxon>Archaea</taxon>
        <taxon>Nitrososphaerota</taxon>
        <taxon>Nitrososphaeria</taxon>
        <taxon>Nitrososphaerales</taxon>
        <taxon>Nitrososphaeraceae</taxon>
        <taxon>Nitrososphaera</taxon>
    </lineage>
</organism>
<accession>K0IL34</accession>
<dbReference type="KEGG" id="nga:Ngar_c32120"/>
<dbReference type="BioCyc" id="CNIT1237085:G1324-3212-MONOMER"/>
<dbReference type="Proteomes" id="UP000008037">
    <property type="component" value="Chromosome"/>
</dbReference>
<reference evidence="1 2" key="1">
    <citation type="journal article" date="2012" name="Environ. Microbiol.">
        <title>The genome of the ammonia-oxidizing Candidatus Nitrososphaera gargensis: insights into metabolic versatility and environmental adaptations.</title>
        <authorList>
            <person name="Spang A."/>
            <person name="Poehlein A."/>
            <person name="Offre P."/>
            <person name="Zumbragel S."/>
            <person name="Haider S."/>
            <person name="Rychlik N."/>
            <person name="Nowka B."/>
            <person name="Schmeisser C."/>
            <person name="Lebedeva E.V."/>
            <person name="Rattei T."/>
            <person name="Bohm C."/>
            <person name="Schmid M."/>
            <person name="Galushko A."/>
            <person name="Hatzenpichler R."/>
            <person name="Weinmaier T."/>
            <person name="Daniel R."/>
            <person name="Schleper C."/>
            <person name="Spieck E."/>
            <person name="Streit W."/>
            <person name="Wagner M."/>
        </authorList>
    </citation>
    <scope>NUCLEOTIDE SEQUENCE [LARGE SCALE GENOMIC DNA]</scope>
    <source>
        <strain evidence="2">Ga9.2</strain>
    </source>
</reference>
<dbReference type="RefSeq" id="WP_015020661.1">
    <property type="nucleotide sequence ID" value="NC_018719.1"/>
</dbReference>